<organism evidence="1">
    <name type="scientific">Megavirus courdo7</name>
    <dbReference type="NCBI Taxonomy" id="1128135"/>
    <lineage>
        <taxon>Viruses</taxon>
        <taxon>Varidnaviria</taxon>
        <taxon>Bamfordvirae</taxon>
        <taxon>Nucleocytoviricota</taxon>
        <taxon>Megaviricetes</taxon>
        <taxon>Imitervirales</taxon>
        <taxon>Mimiviridae</taxon>
        <taxon>Megamimivirinae</taxon>
        <taxon>Megavirus</taxon>
    </lineage>
</organism>
<sequence length="65" mass="7386">MTNAGKSPSRCKRPFLYHLKSPLVWITAGKSSSRCLFPSRYQITEPSEAIVLCIPNLFLHSVFFI</sequence>
<proteinExistence type="predicted"/>
<protein>
    <submittedName>
        <fullName evidence="1">Uncharacterized protein</fullName>
    </submittedName>
</protein>
<dbReference type="EMBL" id="JN885992">
    <property type="protein sequence ID" value="AEX61969.1"/>
    <property type="molecule type" value="Genomic_DNA"/>
</dbReference>
<gene>
    <name evidence="1" type="ORF">c7_L1107</name>
</gene>
<reference evidence="1" key="1">
    <citation type="submission" date="2011-10" db="EMBL/GenBank/DDBJ databases">
        <title>Provirophages and transpovirons: unique mobilome of giant viruses.</title>
        <authorList>
            <person name="Desnues C."/>
            <person name="LaScola B."/>
            <person name="Yutin N."/>
            <person name="Fournous G."/>
            <person name="Koonin E."/>
            <person name="Raoult D."/>
        </authorList>
    </citation>
    <scope>NUCLEOTIDE SEQUENCE</scope>
    <source>
        <strain evidence="1">Mv13-c7</strain>
    </source>
</reference>
<accession>H2EC31</accession>
<evidence type="ECO:0000313" key="1">
    <source>
        <dbReference type="EMBL" id="AEX61969.1"/>
    </source>
</evidence>
<name>H2EC31_9VIRU</name>